<dbReference type="EMBL" id="BAABFA010000014">
    <property type="protein sequence ID" value="GAA4466665.1"/>
    <property type="molecule type" value="Genomic_DNA"/>
</dbReference>
<evidence type="ECO:0008006" key="4">
    <source>
        <dbReference type="Google" id="ProtNLM"/>
    </source>
</evidence>
<feature type="region of interest" description="Disordered" evidence="1">
    <location>
        <begin position="317"/>
        <end position="459"/>
    </location>
</feature>
<proteinExistence type="predicted"/>
<evidence type="ECO:0000313" key="3">
    <source>
        <dbReference type="Proteomes" id="UP001500067"/>
    </source>
</evidence>
<gene>
    <name evidence="2" type="ORF">GCM10023093_21100</name>
</gene>
<sequence length="459" mass="51030">MAQKRKISIRKTLQVLLTAVVGTCCAIAIVSASRIEGSLSLKGEPQVHISNNRKYHFIDQKEIMDLAINNRNVDVKNTPVSKLDVRGIERAIMADPWVADAQVYIDIDRVMHMYVTQRVPIARLFRENGDSYYMDSSLHTMPLSESHTYYTMVVTNVPDVANDTARKALMKKISTIVNAIRMDSFWNAQVSHVVVDSAGEFELIPVLGEQKIRFGDTSRAKEKLANLVAFYRNVLNRIGWDKYQTLDVRFKGQVVASPALFKEDDPTFKRMSWVASIKAAQEQSHLTDSVRTAARVAAQSAAERLTQAAVAQQAALKKEKKDKKNKSKDPKEKKVVGKGKEVLENLKNSLRGKGKETKGRTAKEKDKKATAKKEDAKAVATKKPAAKEAATKQNAKPHQAPAAAKKTTPHNAATAKKAAKAQAKTKEKEKDKKNKDKGNDKTKKQGAAKYSYPDQHKGH</sequence>
<reference evidence="3" key="1">
    <citation type="journal article" date="2019" name="Int. J. Syst. Evol. Microbiol.">
        <title>The Global Catalogue of Microorganisms (GCM) 10K type strain sequencing project: providing services to taxonomists for standard genome sequencing and annotation.</title>
        <authorList>
            <consortium name="The Broad Institute Genomics Platform"/>
            <consortium name="The Broad Institute Genome Sequencing Center for Infectious Disease"/>
            <person name="Wu L."/>
            <person name="Ma J."/>
        </authorList>
    </citation>
    <scope>NUCLEOTIDE SEQUENCE [LARGE SCALE GENOMIC DNA]</scope>
    <source>
        <strain evidence="3">JCM 32105</strain>
    </source>
</reference>
<dbReference type="Proteomes" id="UP001500067">
    <property type="component" value="Unassembled WGS sequence"/>
</dbReference>
<organism evidence="2 3">
    <name type="scientific">Nemorincola caseinilytica</name>
    <dbReference type="NCBI Taxonomy" id="2054315"/>
    <lineage>
        <taxon>Bacteria</taxon>
        <taxon>Pseudomonadati</taxon>
        <taxon>Bacteroidota</taxon>
        <taxon>Chitinophagia</taxon>
        <taxon>Chitinophagales</taxon>
        <taxon>Chitinophagaceae</taxon>
        <taxon>Nemorincola</taxon>
    </lineage>
</organism>
<feature type="compositionally biased region" description="Basic and acidic residues" evidence="1">
    <location>
        <begin position="327"/>
        <end position="344"/>
    </location>
</feature>
<evidence type="ECO:0000256" key="1">
    <source>
        <dbReference type="SAM" id="MobiDB-lite"/>
    </source>
</evidence>
<feature type="compositionally biased region" description="Basic and acidic residues" evidence="1">
    <location>
        <begin position="353"/>
        <end position="377"/>
    </location>
</feature>
<name>A0ABP8NJW2_9BACT</name>
<dbReference type="RefSeq" id="WP_345082805.1">
    <property type="nucleotide sequence ID" value="NZ_BAABFA010000014.1"/>
</dbReference>
<accession>A0ABP8NJW2</accession>
<comment type="caution">
    <text evidence="2">The sequence shown here is derived from an EMBL/GenBank/DDBJ whole genome shotgun (WGS) entry which is preliminary data.</text>
</comment>
<evidence type="ECO:0000313" key="2">
    <source>
        <dbReference type="EMBL" id="GAA4466665.1"/>
    </source>
</evidence>
<protein>
    <recommendedName>
        <fullName evidence="4">Cell division protein FtsQ</fullName>
    </recommendedName>
</protein>
<feature type="compositionally biased region" description="Basic and acidic residues" evidence="1">
    <location>
        <begin position="424"/>
        <end position="443"/>
    </location>
</feature>
<keyword evidence="3" id="KW-1185">Reference proteome</keyword>
<feature type="compositionally biased region" description="Low complexity" evidence="1">
    <location>
        <begin position="391"/>
        <end position="422"/>
    </location>
</feature>